<evidence type="ECO:0000313" key="1">
    <source>
        <dbReference type="EMBL" id="BDG70246.1"/>
    </source>
</evidence>
<evidence type="ECO:0000313" key="2">
    <source>
        <dbReference type="Proteomes" id="UP000831327"/>
    </source>
</evidence>
<dbReference type="RefSeq" id="WP_244457587.1">
    <property type="nucleotide sequence ID" value="NZ_AP025637.1"/>
</dbReference>
<organism evidence="1 2">
    <name type="scientific">Roseomonas fluvialis</name>
    <dbReference type="NCBI Taxonomy" id="1750527"/>
    <lineage>
        <taxon>Bacteria</taxon>
        <taxon>Pseudomonadati</taxon>
        <taxon>Pseudomonadota</taxon>
        <taxon>Alphaproteobacteria</taxon>
        <taxon>Acetobacterales</taxon>
        <taxon>Roseomonadaceae</taxon>
        <taxon>Roseomonas</taxon>
    </lineage>
</organism>
<accession>A0ABM7XXP8</accession>
<gene>
    <name evidence="1" type="ORF">Rmf_01750</name>
</gene>
<reference evidence="1 2" key="1">
    <citation type="journal article" date="2016" name="Microbes Environ.">
        <title>Phylogenetically diverse aerobic anoxygenic phototrophic bacteria isolated from epilithic biofilms in Tama river, Japan.</title>
        <authorList>
            <person name="Hirose S."/>
            <person name="Matsuura K."/>
            <person name="Haruta S."/>
        </authorList>
    </citation>
    <scope>NUCLEOTIDE SEQUENCE [LARGE SCALE GENOMIC DNA]</scope>
    <source>
        <strain evidence="1 2">S08</strain>
    </source>
</reference>
<keyword evidence="2" id="KW-1185">Reference proteome</keyword>
<protein>
    <submittedName>
        <fullName evidence="1">Uncharacterized protein</fullName>
    </submittedName>
</protein>
<dbReference type="EMBL" id="AP025637">
    <property type="protein sequence ID" value="BDG70246.1"/>
    <property type="molecule type" value="Genomic_DNA"/>
</dbReference>
<name>A0ABM7XXP8_9PROT</name>
<dbReference type="Proteomes" id="UP000831327">
    <property type="component" value="Chromosome"/>
</dbReference>
<proteinExistence type="predicted"/>
<sequence length="247" mass="27525">MTMAKNPSEMLRALIASTGFNDPDRQHARLMERQENRRQVLASGWMWLRVSHSIDTSPDKAILDAELLPHGFHPASSIADGVGVGIAAPPGAKAYLVWRDSCEDWEEPDYFNIDLWLAVPVERPADDDSELKPVDGGREAQRSMSKIISRIRGRHLPPRDTLLDMLVAKMLGFRWGEPSEECALAFHRIAEANPGFGRREGVIQVLDDLLAKFSDHDLDAMLRIVNEDGPLADDVAQAAVILRLMAK</sequence>